<name>A0A0D0DW03_9AGAM</name>
<dbReference type="EMBL" id="KN825148">
    <property type="protein sequence ID" value="KIK93861.1"/>
    <property type="molecule type" value="Genomic_DNA"/>
</dbReference>
<dbReference type="HOGENOM" id="CLU_2638779_0_0_1"/>
<feature type="region of interest" description="Disordered" evidence="1">
    <location>
        <begin position="1"/>
        <end position="20"/>
    </location>
</feature>
<proteinExistence type="predicted"/>
<keyword evidence="3" id="KW-1185">Reference proteome</keyword>
<sequence>MVAQALMVSRHAPKHQGPTGLTALPVQTHFLLSNRPVTTIVGEHTFAAARAKIYSEEDPTGRTKDRVSSCYRRTAQG</sequence>
<evidence type="ECO:0000313" key="3">
    <source>
        <dbReference type="Proteomes" id="UP000054538"/>
    </source>
</evidence>
<feature type="compositionally biased region" description="Basic and acidic residues" evidence="1">
    <location>
        <begin position="57"/>
        <end position="67"/>
    </location>
</feature>
<dbReference type="InParanoid" id="A0A0D0DW03"/>
<feature type="region of interest" description="Disordered" evidence="1">
    <location>
        <begin position="57"/>
        <end position="77"/>
    </location>
</feature>
<protein>
    <submittedName>
        <fullName evidence="2">Uncharacterized protein</fullName>
    </submittedName>
</protein>
<organism evidence="2 3">
    <name type="scientific">Paxillus rubicundulus Ve08.2h10</name>
    <dbReference type="NCBI Taxonomy" id="930991"/>
    <lineage>
        <taxon>Eukaryota</taxon>
        <taxon>Fungi</taxon>
        <taxon>Dikarya</taxon>
        <taxon>Basidiomycota</taxon>
        <taxon>Agaricomycotina</taxon>
        <taxon>Agaricomycetes</taxon>
        <taxon>Agaricomycetidae</taxon>
        <taxon>Boletales</taxon>
        <taxon>Paxilineae</taxon>
        <taxon>Paxillaceae</taxon>
        <taxon>Paxillus</taxon>
    </lineage>
</organism>
<evidence type="ECO:0000313" key="2">
    <source>
        <dbReference type="EMBL" id="KIK93861.1"/>
    </source>
</evidence>
<reference evidence="3" key="2">
    <citation type="submission" date="2015-01" db="EMBL/GenBank/DDBJ databases">
        <title>Evolutionary Origins and Diversification of the Mycorrhizal Mutualists.</title>
        <authorList>
            <consortium name="DOE Joint Genome Institute"/>
            <consortium name="Mycorrhizal Genomics Consortium"/>
            <person name="Kohler A."/>
            <person name="Kuo A."/>
            <person name="Nagy L.G."/>
            <person name="Floudas D."/>
            <person name="Copeland A."/>
            <person name="Barry K.W."/>
            <person name="Cichocki N."/>
            <person name="Veneault-Fourrey C."/>
            <person name="LaButti K."/>
            <person name="Lindquist E.A."/>
            <person name="Lipzen A."/>
            <person name="Lundell T."/>
            <person name="Morin E."/>
            <person name="Murat C."/>
            <person name="Riley R."/>
            <person name="Ohm R."/>
            <person name="Sun H."/>
            <person name="Tunlid A."/>
            <person name="Henrissat B."/>
            <person name="Grigoriev I.V."/>
            <person name="Hibbett D.S."/>
            <person name="Martin F."/>
        </authorList>
    </citation>
    <scope>NUCLEOTIDE SEQUENCE [LARGE SCALE GENOMIC DNA]</scope>
    <source>
        <strain evidence="3">Ve08.2h10</strain>
    </source>
</reference>
<dbReference type="AlphaFoldDB" id="A0A0D0DW03"/>
<accession>A0A0D0DW03</accession>
<gene>
    <name evidence="2" type="ORF">PAXRUDRAFT_487530</name>
</gene>
<evidence type="ECO:0000256" key="1">
    <source>
        <dbReference type="SAM" id="MobiDB-lite"/>
    </source>
</evidence>
<reference evidence="2 3" key="1">
    <citation type="submission" date="2014-04" db="EMBL/GenBank/DDBJ databases">
        <authorList>
            <consortium name="DOE Joint Genome Institute"/>
            <person name="Kuo A."/>
            <person name="Kohler A."/>
            <person name="Jargeat P."/>
            <person name="Nagy L.G."/>
            <person name="Floudas D."/>
            <person name="Copeland A."/>
            <person name="Barry K.W."/>
            <person name="Cichocki N."/>
            <person name="Veneault-Fourrey C."/>
            <person name="LaButti K."/>
            <person name="Lindquist E.A."/>
            <person name="Lipzen A."/>
            <person name="Lundell T."/>
            <person name="Morin E."/>
            <person name="Murat C."/>
            <person name="Sun H."/>
            <person name="Tunlid A."/>
            <person name="Henrissat B."/>
            <person name="Grigoriev I.V."/>
            <person name="Hibbett D.S."/>
            <person name="Martin F."/>
            <person name="Nordberg H.P."/>
            <person name="Cantor M.N."/>
            <person name="Hua S.X."/>
        </authorList>
    </citation>
    <scope>NUCLEOTIDE SEQUENCE [LARGE SCALE GENOMIC DNA]</scope>
    <source>
        <strain evidence="2 3">Ve08.2h10</strain>
    </source>
</reference>
<dbReference type="Proteomes" id="UP000054538">
    <property type="component" value="Unassembled WGS sequence"/>
</dbReference>